<keyword evidence="3" id="KW-1185">Reference proteome</keyword>
<protein>
    <submittedName>
        <fullName evidence="4">Transcription elongation factor SPT6-like</fullName>
    </submittedName>
</protein>
<dbReference type="InterPro" id="IPR035018">
    <property type="entry name" value="Spt6_SH2_C"/>
</dbReference>
<feature type="compositionally biased region" description="Low complexity" evidence="1">
    <location>
        <begin position="290"/>
        <end position="321"/>
    </location>
</feature>
<dbReference type="RefSeq" id="XP_002735856.2">
    <property type="nucleotide sequence ID" value="XM_002735810.2"/>
</dbReference>
<evidence type="ECO:0000313" key="3">
    <source>
        <dbReference type="Proteomes" id="UP000694865"/>
    </source>
</evidence>
<dbReference type="Gene3D" id="3.30.505.10">
    <property type="entry name" value="SH2 domain"/>
    <property type="match status" value="1"/>
</dbReference>
<dbReference type="InterPro" id="IPR035420">
    <property type="entry name" value="Spt6_SH2"/>
</dbReference>
<dbReference type="PANTHER" id="PTHR10145">
    <property type="entry name" value="TRANSCRIPTION ELONGATION FACTOR SPT6"/>
    <property type="match status" value="1"/>
</dbReference>
<organism evidence="3 4">
    <name type="scientific">Saccoglossus kowalevskii</name>
    <name type="common">Acorn worm</name>
    <dbReference type="NCBI Taxonomy" id="10224"/>
    <lineage>
        <taxon>Eukaryota</taxon>
        <taxon>Metazoa</taxon>
        <taxon>Hemichordata</taxon>
        <taxon>Enteropneusta</taxon>
        <taxon>Harrimaniidae</taxon>
        <taxon>Saccoglossus</taxon>
    </lineage>
</organism>
<evidence type="ECO:0000259" key="2">
    <source>
        <dbReference type="Pfam" id="PF14633"/>
    </source>
</evidence>
<feature type="domain" description="Spt6 SH2" evidence="2">
    <location>
        <begin position="23"/>
        <end position="134"/>
    </location>
</feature>
<dbReference type="GeneID" id="100376475"/>
<accession>A0ABM0GRQ0</accession>
<name>A0ABM0GRQ0_SACKO</name>
<reference evidence="4" key="1">
    <citation type="submission" date="2025-08" db="UniProtKB">
        <authorList>
            <consortium name="RefSeq"/>
        </authorList>
    </citation>
    <scope>IDENTIFICATION</scope>
    <source>
        <tissue evidence="4">Testes</tissue>
    </source>
</reference>
<feature type="region of interest" description="Disordered" evidence="1">
    <location>
        <begin position="238"/>
        <end position="350"/>
    </location>
</feature>
<gene>
    <name evidence="4" type="primary">LOC100376475</name>
</gene>
<evidence type="ECO:0000256" key="1">
    <source>
        <dbReference type="SAM" id="MobiDB-lite"/>
    </source>
</evidence>
<dbReference type="InterPro" id="IPR036860">
    <property type="entry name" value="SH2_dom_sf"/>
</dbReference>
<dbReference type="CDD" id="cd09928">
    <property type="entry name" value="SH2_Cterm_SPT6_like"/>
    <property type="match status" value="1"/>
</dbReference>
<feature type="compositionally biased region" description="Polar residues" evidence="1">
    <location>
        <begin position="240"/>
        <end position="259"/>
    </location>
</feature>
<dbReference type="PANTHER" id="PTHR10145:SF6">
    <property type="entry name" value="TRANSCRIPTION ELONGATION FACTOR SPT6"/>
    <property type="match status" value="1"/>
</dbReference>
<sequence length="350" mass="39069">MMSHGHLCEPLTLSYTLGNRKTFEFEDLDEIIARHIQPMSSFARDVLQHKYYKNTEGGKKEILSKILMVEKKKAPSKIPYFMSMAREYPGKFVLFYQPRVKPRMEYVTITPDGFRYRQRMQSSLNSLLKWFKEHFRDPIPGVTPSSATPMSVRTENTPASSFNLANVDTSLLQKAISAFPPHVYSAIANMTGQQQSNQTPLITAGTSQYGSYSGVRNQPFATPQNPIATPLMTPSYPMATPQTNPIQTPQYQPTPRQSWATPAHVPSHAAAPTAPPPSNVQPVQHIQPVQTITRPRSTPQRTTQSAEAMDWAKAAAQWASRKQAEDKPEDSPTSTPAAGDATPLIDEQDR</sequence>
<proteinExistence type="predicted"/>
<dbReference type="Proteomes" id="UP000694865">
    <property type="component" value="Unplaced"/>
</dbReference>
<feature type="compositionally biased region" description="Low complexity" evidence="1">
    <location>
        <begin position="260"/>
        <end position="272"/>
    </location>
</feature>
<feature type="compositionally biased region" description="Polar residues" evidence="1">
    <location>
        <begin position="280"/>
        <end position="289"/>
    </location>
</feature>
<dbReference type="InterPro" id="IPR017072">
    <property type="entry name" value="TF_Spt6"/>
</dbReference>
<dbReference type="Pfam" id="PF14633">
    <property type="entry name" value="SH2_2"/>
    <property type="match status" value="1"/>
</dbReference>
<evidence type="ECO:0000313" key="4">
    <source>
        <dbReference type="RefSeq" id="XP_002735856.2"/>
    </source>
</evidence>